<keyword evidence="3 7" id="KW-0645">Protease</keyword>
<dbReference type="SUPFAM" id="SSF53474">
    <property type="entry name" value="alpha/beta-Hydrolases"/>
    <property type="match status" value="1"/>
</dbReference>
<feature type="signal peptide" evidence="7">
    <location>
        <begin position="1"/>
        <end position="23"/>
    </location>
</feature>
<dbReference type="PROSITE" id="PS00131">
    <property type="entry name" value="CARBOXYPEPT_SER_SER"/>
    <property type="match status" value="1"/>
</dbReference>
<accession>A0AAN8FTI5</accession>
<dbReference type="PANTHER" id="PTHR11802:SF113">
    <property type="entry name" value="SERINE CARBOXYPEPTIDASE CTSA-4.1"/>
    <property type="match status" value="1"/>
</dbReference>
<keyword evidence="4 7" id="KW-0732">Signal</keyword>
<dbReference type="GO" id="GO:1904715">
    <property type="term" value="P:negative regulation of chaperone-mediated autophagy"/>
    <property type="evidence" value="ECO:0007669"/>
    <property type="project" value="UniProtKB-ARBA"/>
</dbReference>
<dbReference type="PROSITE" id="PS00560">
    <property type="entry name" value="CARBOXYPEPT_SER_HIS"/>
    <property type="match status" value="1"/>
</dbReference>
<evidence type="ECO:0000256" key="4">
    <source>
        <dbReference type="ARBA" id="ARBA00022729"/>
    </source>
</evidence>
<dbReference type="GO" id="GO:0006508">
    <property type="term" value="P:proteolysis"/>
    <property type="evidence" value="ECO:0007669"/>
    <property type="project" value="UniProtKB-KW"/>
</dbReference>
<dbReference type="AlphaFoldDB" id="A0AAN8FTI5"/>
<evidence type="ECO:0000313" key="8">
    <source>
        <dbReference type="EMBL" id="KAK5969773.1"/>
    </source>
</evidence>
<comment type="caution">
    <text evidence="8">The sequence shown here is derived from an EMBL/GenBank/DDBJ whole genome shotgun (WGS) entry which is preliminary data.</text>
</comment>
<dbReference type="PANTHER" id="PTHR11802">
    <property type="entry name" value="SERINE PROTEASE FAMILY S10 SERINE CARBOXYPEPTIDASE"/>
    <property type="match status" value="1"/>
</dbReference>
<dbReference type="Proteomes" id="UP001331761">
    <property type="component" value="Unassembled WGS sequence"/>
</dbReference>
<dbReference type="InterPro" id="IPR033124">
    <property type="entry name" value="Ser_caboxypep_his_AS"/>
</dbReference>
<protein>
    <recommendedName>
        <fullName evidence="7">Carboxypeptidase</fullName>
        <ecNumber evidence="7">3.4.16.-</ecNumber>
    </recommendedName>
</protein>
<organism evidence="8 9">
    <name type="scientific">Trichostrongylus colubriformis</name>
    <name type="common">Black scour worm</name>
    <dbReference type="NCBI Taxonomy" id="6319"/>
    <lineage>
        <taxon>Eukaryota</taxon>
        <taxon>Metazoa</taxon>
        <taxon>Ecdysozoa</taxon>
        <taxon>Nematoda</taxon>
        <taxon>Chromadorea</taxon>
        <taxon>Rhabditida</taxon>
        <taxon>Rhabditina</taxon>
        <taxon>Rhabditomorpha</taxon>
        <taxon>Strongyloidea</taxon>
        <taxon>Trichostrongylidae</taxon>
        <taxon>Trichostrongylus</taxon>
    </lineage>
</organism>
<evidence type="ECO:0000256" key="2">
    <source>
        <dbReference type="ARBA" id="ARBA00022645"/>
    </source>
</evidence>
<dbReference type="EC" id="3.4.16.-" evidence="7"/>
<evidence type="ECO:0000256" key="1">
    <source>
        <dbReference type="ARBA" id="ARBA00009431"/>
    </source>
</evidence>
<keyword evidence="6" id="KW-0325">Glycoprotein</keyword>
<evidence type="ECO:0000256" key="3">
    <source>
        <dbReference type="ARBA" id="ARBA00022670"/>
    </source>
</evidence>
<evidence type="ECO:0000256" key="7">
    <source>
        <dbReference type="RuleBase" id="RU361156"/>
    </source>
</evidence>
<sequence>MRLSTSFIAWVFHGLVSPISLLAAAPSSDLVVGLPLNFTPSFSSYSGFLEASTDDHFHYWLTESQQHPSTDPLIVWLNGGPGCSSLGGLFEELGPFKVKDYGATVYPNDYSWNLFANVLFLESPSGVGWSFNSNGKVNTTDDEVSQHNYQALVDFLGKFPEYHGRDTFITGESYAGVYVPTLAIKILDDKSNFPNFKGIAIGNGALNFLHNYETMIPLYYYHGLVRDVLYFNFSSTCCGNNIESCDIVQIFNDPLCSSLALEIFNATNNLDPYNIYSTCYSTGTASKKEHIKGFMRKVAGIPPQSVTSSQQRLNVPLCDEIGNTEDYLNRADVRKALHIPTTLPKWKDCSMAVQDGYVVTHYDMTPEIEKILTAGVKILIYNGDVDTVCSHVMNRQFLTKLNRTIIGKERVNEPWHYIGENPTVAGFQVKYAGGLDFLTVRGSGHFVPGDKPREALQMIYDFVHGHDYSRPAPF</sequence>
<dbReference type="EMBL" id="WIXE01019752">
    <property type="protein sequence ID" value="KAK5969773.1"/>
    <property type="molecule type" value="Genomic_DNA"/>
</dbReference>
<comment type="similarity">
    <text evidence="1 7">Belongs to the peptidase S10 family.</text>
</comment>
<dbReference type="Gene3D" id="3.40.50.1820">
    <property type="entry name" value="alpha/beta hydrolase"/>
    <property type="match status" value="1"/>
</dbReference>
<dbReference type="InterPro" id="IPR029058">
    <property type="entry name" value="AB_hydrolase_fold"/>
</dbReference>
<keyword evidence="5 7" id="KW-0378">Hydrolase</keyword>
<evidence type="ECO:0000256" key="5">
    <source>
        <dbReference type="ARBA" id="ARBA00022801"/>
    </source>
</evidence>
<feature type="chain" id="PRO_5042671641" description="Carboxypeptidase" evidence="7">
    <location>
        <begin position="24"/>
        <end position="474"/>
    </location>
</feature>
<dbReference type="GO" id="GO:0031647">
    <property type="term" value="P:regulation of protein stability"/>
    <property type="evidence" value="ECO:0007669"/>
    <property type="project" value="UniProtKB-ARBA"/>
</dbReference>
<dbReference type="GO" id="GO:0004185">
    <property type="term" value="F:serine-type carboxypeptidase activity"/>
    <property type="evidence" value="ECO:0007669"/>
    <property type="project" value="UniProtKB-UniRule"/>
</dbReference>
<keyword evidence="2 7" id="KW-0121">Carboxypeptidase</keyword>
<dbReference type="FunFam" id="3.40.50.1820:FF:000335">
    <property type="entry name" value="Carboxypeptidase"/>
    <property type="match status" value="1"/>
</dbReference>
<keyword evidence="9" id="KW-1185">Reference proteome</keyword>
<gene>
    <name evidence="8" type="ORF">GCK32_006818</name>
</gene>
<dbReference type="Pfam" id="PF00450">
    <property type="entry name" value="Peptidase_S10"/>
    <property type="match status" value="1"/>
</dbReference>
<evidence type="ECO:0000313" key="9">
    <source>
        <dbReference type="Proteomes" id="UP001331761"/>
    </source>
</evidence>
<dbReference type="InterPro" id="IPR018202">
    <property type="entry name" value="Ser_caboxypep_ser_AS"/>
</dbReference>
<dbReference type="InterPro" id="IPR001563">
    <property type="entry name" value="Peptidase_S10"/>
</dbReference>
<evidence type="ECO:0000256" key="6">
    <source>
        <dbReference type="ARBA" id="ARBA00023180"/>
    </source>
</evidence>
<proteinExistence type="inferred from homology"/>
<dbReference type="PRINTS" id="PR00724">
    <property type="entry name" value="CRBOXYPTASEC"/>
</dbReference>
<name>A0AAN8FTI5_TRICO</name>
<reference evidence="8 9" key="1">
    <citation type="submission" date="2019-10" db="EMBL/GenBank/DDBJ databases">
        <title>Assembly and Annotation for the nematode Trichostrongylus colubriformis.</title>
        <authorList>
            <person name="Martin J."/>
        </authorList>
    </citation>
    <scope>NUCLEOTIDE SEQUENCE [LARGE SCALE GENOMIC DNA]</scope>
    <source>
        <strain evidence="8">G859</strain>
        <tissue evidence="8">Whole worm</tissue>
    </source>
</reference>